<dbReference type="PROSITE" id="PS51898">
    <property type="entry name" value="TYR_RECOMBINASE"/>
    <property type="match status" value="1"/>
</dbReference>
<accession>A0A8J6MAV6</accession>
<comment type="caution">
    <text evidence="9">The sequence shown here is derived from an EMBL/GenBank/DDBJ whole genome shotgun (WGS) entry which is preliminary data.</text>
</comment>
<dbReference type="PANTHER" id="PTHR30349:SF64">
    <property type="entry name" value="PROPHAGE INTEGRASE INTD-RELATED"/>
    <property type="match status" value="1"/>
</dbReference>
<name>A0A8J6MAV6_9FIRM</name>
<dbReference type="GO" id="GO:0015074">
    <property type="term" value="P:DNA integration"/>
    <property type="evidence" value="ECO:0007669"/>
    <property type="project" value="UniProtKB-KW"/>
</dbReference>
<dbReference type="Pfam" id="PF00589">
    <property type="entry name" value="Phage_integrase"/>
    <property type="match status" value="1"/>
</dbReference>
<gene>
    <name evidence="9" type="ORF">H8S57_11330</name>
</gene>
<protein>
    <submittedName>
        <fullName evidence="9">Tyrosine-type recombinase/integrase</fullName>
    </submittedName>
</protein>
<evidence type="ECO:0000259" key="8">
    <source>
        <dbReference type="PROSITE" id="PS51900"/>
    </source>
</evidence>
<feature type="domain" description="Core-binding (CB)" evidence="8">
    <location>
        <begin position="1"/>
        <end position="96"/>
    </location>
</feature>
<dbReference type="RefSeq" id="WP_186908205.1">
    <property type="nucleotide sequence ID" value="NZ_JACOPP010000016.1"/>
</dbReference>
<keyword evidence="3" id="KW-0229">DNA integration</keyword>
<dbReference type="InterPro" id="IPR013762">
    <property type="entry name" value="Integrase-like_cat_sf"/>
</dbReference>
<evidence type="ECO:0000313" key="9">
    <source>
        <dbReference type="EMBL" id="MBC5734314.1"/>
    </source>
</evidence>
<dbReference type="Proteomes" id="UP000661435">
    <property type="component" value="Unassembled WGS sequence"/>
</dbReference>
<evidence type="ECO:0000256" key="1">
    <source>
        <dbReference type="ARBA" id="ARBA00003283"/>
    </source>
</evidence>
<evidence type="ECO:0000256" key="4">
    <source>
        <dbReference type="ARBA" id="ARBA00023125"/>
    </source>
</evidence>
<dbReference type="AlphaFoldDB" id="A0A8J6MAV6"/>
<dbReference type="PANTHER" id="PTHR30349">
    <property type="entry name" value="PHAGE INTEGRASE-RELATED"/>
    <property type="match status" value="1"/>
</dbReference>
<comment type="function">
    <text evidence="1">Site-specific tyrosine recombinase, which acts by catalyzing the cutting and rejoining of the recombining DNA molecules.</text>
</comment>
<comment type="similarity">
    <text evidence="2">Belongs to the 'phage' integrase family.</text>
</comment>
<feature type="domain" description="Tyr recombinase" evidence="7">
    <location>
        <begin position="119"/>
        <end position="306"/>
    </location>
</feature>
<evidence type="ECO:0000313" key="10">
    <source>
        <dbReference type="Proteomes" id="UP000661435"/>
    </source>
</evidence>
<evidence type="ECO:0000259" key="7">
    <source>
        <dbReference type="PROSITE" id="PS51898"/>
    </source>
</evidence>
<dbReference type="InterPro" id="IPR004107">
    <property type="entry name" value="Integrase_SAM-like_N"/>
</dbReference>
<dbReference type="InterPro" id="IPR044068">
    <property type="entry name" value="CB"/>
</dbReference>
<dbReference type="GO" id="GO:0003677">
    <property type="term" value="F:DNA binding"/>
    <property type="evidence" value="ECO:0007669"/>
    <property type="project" value="UniProtKB-UniRule"/>
</dbReference>
<keyword evidence="5" id="KW-0233">DNA recombination</keyword>
<dbReference type="GO" id="GO:0006310">
    <property type="term" value="P:DNA recombination"/>
    <property type="evidence" value="ECO:0007669"/>
    <property type="project" value="UniProtKB-KW"/>
</dbReference>
<dbReference type="InterPro" id="IPR002104">
    <property type="entry name" value="Integrase_catalytic"/>
</dbReference>
<evidence type="ECO:0000256" key="6">
    <source>
        <dbReference type="PROSITE-ProRule" id="PRU01248"/>
    </source>
</evidence>
<sequence>MAKSIQNLGLYLTLVSQLDKLARHNRQGSFRTKERYYEAFKRFCAYLADEYHLQKLENISGKHLTSYALWMQESGKSASTIKTDLAAIRFFHDKMSRPKYQLPTNDELAVELERRCFGGVDRTWSNIEFNKMLGKALAEDRYDFILALYLGRYAGLRIHECFRIDTATAERALRENAITIKGKGGKVRIVPINEQIAVAMRKQLDRTPRGQKLLVPDDMHTDRAINLLQLFIMKHRDEVRDAGSDRPLTFHGLRHTYAAEKYRELTGSGRSALDAHFAVSRLLGHERADVSNIYLASLPKGERHGK</sequence>
<keyword evidence="4 6" id="KW-0238">DNA-binding</keyword>
<dbReference type="Gene3D" id="1.10.150.130">
    <property type="match status" value="1"/>
</dbReference>
<dbReference type="Pfam" id="PF02899">
    <property type="entry name" value="Phage_int_SAM_1"/>
    <property type="match status" value="1"/>
</dbReference>
<dbReference type="SUPFAM" id="SSF56349">
    <property type="entry name" value="DNA breaking-rejoining enzymes"/>
    <property type="match status" value="1"/>
</dbReference>
<dbReference type="PROSITE" id="PS51900">
    <property type="entry name" value="CB"/>
    <property type="match status" value="1"/>
</dbReference>
<organism evidence="9 10">
    <name type="scientific">Lawsonibacter hominis</name>
    <dbReference type="NCBI Taxonomy" id="2763053"/>
    <lineage>
        <taxon>Bacteria</taxon>
        <taxon>Bacillati</taxon>
        <taxon>Bacillota</taxon>
        <taxon>Clostridia</taxon>
        <taxon>Eubacteriales</taxon>
        <taxon>Oscillospiraceae</taxon>
        <taxon>Lawsonibacter</taxon>
    </lineage>
</organism>
<dbReference type="InterPro" id="IPR010998">
    <property type="entry name" value="Integrase_recombinase_N"/>
</dbReference>
<proteinExistence type="inferred from homology"/>
<evidence type="ECO:0000256" key="3">
    <source>
        <dbReference type="ARBA" id="ARBA00022908"/>
    </source>
</evidence>
<dbReference type="Gene3D" id="1.10.443.10">
    <property type="entry name" value="Intergrase catalytic core"/>
    <property type="match status" value="1"/>
</dbReference>
<dbReference type="CDD" id="cd00397">
    <property type="entry name" value="DNA_BRE_C"/>
    <property type="match status" value="1"/>
</dbReference>
<evidence type="ECO:0000256" key="5">
    <source>
        <dbReference type="ARBA" id="ARBA00023172"/>
    </source>
</evidence>
<keyword evidence="10" id="KW-1185">Reference proteome</keyword>
<dbReference type="InterPro" id="IPR011010">
    <property type="entry name" value="DNA_brk_join_enz"/>
</dbReference>
<evidence type="ECO:0000256" key="2">
    <source>
        <dbReference type="ARBA" id="ARBA00008857"/>
    </source>
</evidence>
<reference evidence="9" key="1">
    <citation type="submission" date="2020-08" db="EMBL/GenBank/DDBJ databases">
        <title>Genome public.</title>
        <authorList>
            <person name="Liu C."/>
            <person name="Sun Q."/>
        </authorList>
    </citation>
    <scope>NUCLEOTIDE SEQUENCE</scope>
    <source>
        <strain evidence="9">NSJ-51</strain>
    </source>
</reference>
<dbReference type="EMBL" id="JACOPP010000016">
    <property type="protein sequence ID" value="MBC5734314.1"/>
    <property type="molecule type" value="Genomic_DNA"/>
</dbReference>
<dbReference type="InterPro" id="IPR050090">
    <property type="entry name" value="Tyrosine_recombinase_XerCD"/>
</dbReference>